<organism evidence="1 2">
    <name type="scientific">Rhizobium phaseoli</name>
    <dbReference type="NCBI Taxonomy" id="396"/>
    <lineage>
        <taxon>Bacteria</taxon>
        <taxon>Pseudomonadati</taxon>
        <taxon>Pseudomonadota</taxon>
        <taxon>Alphaproteobacteria</taxon>
        <taxon>Hyphomicrobiales</taxon>
        <taxon>Rhizobiaceae</taxon>
        <taxon>Rhizobium/Agrobacterium group</taxon>
        <taxon>Rhizobium</taxon>
    </lineage>
</organism>
<keyword evidence="1" id="KW-0067">ATP-binding</keyword>
<dbReference type="EMBL" id="CP064935">
    <property type="protein sequence ID" value="QPK12588.1"/>
    <property type="molecule type" value="Genomic_DNA"/>
</dbReference>
<evidence type="ECO:0000313" key="2">
    <source>
        <dbReference type="Proteomes" id="UP000540266"/>
    </source>
</evidence>
<sequence>MDQIKPTQAGMLRTNLRNQIRQTPLPKWKSLLPLFEAVMNAFQAIQDCAADRDHRITIEIEREEPGLFAEETPAVKGFVITDTGVGFDDDNFESFNTAYSDHKYDRGGKGLGRFMWLKAFDRVEVDSIFEANDSGEITRWRRGFTFDFNYDPEFASLSPAEGQVSRTVIRLENFKRPYIDECPRDVDQLALRLAEHFIIVLMSPDCPSVDIIDGGIKTSLNKVYRDHFEKYASDSSFTIRDRSFTIHGFRLTAPRATKHKLIYAANSRGVLSEMLDKFVPNLATKLQNVDGKSFAYLAVIQGDYLNDKVNNFRTDFEMIEDTEEELLGVVTSEIRRSEIRDASIEFIENDLATLIASLNEIKTQRVMTFVQTDAPQYKPLLRYLPSFIRDIAPNASKTDIELALHRELHRREVALKRESGKILVEAAKLKDYDGYRDRLGEFLAQSNELGASALAQYVMHRKIVIELFDKALSADRKTEKYPLEEAVHNILFPMRTTDRDTLYSQHNLWMIDERLTYHWFLSSDKPLKKLDEFQSTSSLRPDLFIFDRKITFSEGEEGQQPVNSLVVVEFKRPQRDDYSDQENPLQQVLDQIRDIRKGQVKDEKGRPIALAYDKVPTFAYIICDITPSLREVLVDRDATGTPDGLSYYGFHKNHSVYFEVIDYTKLLTDAKKRNRVFFDKLNLMGGKA</sequence>
<dbReference type="AlphaFoldDB" id="A0A7X6F0W1"/>
<keyword evidence="1" id="KW-0614">Plasmid</keyword>
<gene>
    <name evidence="1" type="ORF">HER27_031890</name>
</gene>
<geneLocation type="plasmid" evidence="1 2">
    <name>pBS3d</name>
</geneLocation>
<dbReference type="InterPro" id="IPR036890">
    <property type="entry name" value="HATPase_C_sf"/>
</dbReference>
<reference evidence="1 2" key="1">
    <citation type="submission" date="2020-11" db="EMBL/GenBank/DDBJ databases">
        <title>Indigenous Rhizobia Nodulating Common beans in Western Kenya.</title>
        <authorList>
            <person name="Wekesa C.S."/>
            <person name="Oelmueller R."/>
            <person name="Furch A.C."/>
        </authorList>
    </citation>
    <scope>NUCLEOTIDE SEQUENCE [LARGE SCALE GENOMIC DNA]</scope>
    <source>
        <strain evidence="2">BS3</strain>
        <plasmid evidence="1 2">pBS3d</plasmid>
    </source>
</reference>
<evidence type="ECO:0000313" key="1">
    <source>
        <dbReference type="EMBL" id="QPK12588.1"/>
    </source>
</evidence>
<dbReference type="Proteomes" id="UP000540266">
    <property type="component" value="Plasmid pBS3d"/>
</dbReference>
<dbReference type="RefSeq" id="WP_167860706.1">
    <property type="nucleotide sequence ID" value="NZ_CP064935.1"/>
</dbReference>
<dbReference type="GO" id="GO:0005524">
    <property type="term" value="F:ATP binding"/>
    <property type="evidence" value="ECO:0007669"/>
    <property type="project" value="UniProtKB-KW"/>
</dbReference>
<proteinExistence type="predicted"/>
<dbReference type="SUPFAM" id="SSF55874">
    <property type="entry name" value="ATPase domain of HSP90 chaperone/DNA topoisomerase II/histidine kinase"/>
    <property type="match status" value="1"/>
</dbReference>
<keyword evidence="1" id="KW-0547">Nucleotide-binding</keyword>
<dbReference type="Gene3D" id="3.30.565.10">
    <property type="entry name" value="Histidine kinase-like ATPase, C-terminal domain"/>
    <property type="match status" value="1"/>
</dbReference>
<protein>
    <submittedName>
        <fullName evidence="1">ATP-binding protein</fullName>
    </submittedName>
</protein>
<accession>A0A7X6F0W1</accession>
<name>A0A7X6F0W1_9HYPH</name>